<keyword evidence="1" id="KW-0732">Signal</keyword>
<dbReference type="OrthoDB" id="1720304at2759"/>
<accession>A0A835HEU7</accession>
<evidence type="ECO:0000313" key="3">
    <source>
        <dbReference type="Proteomes" id="UP000631114"/>
    </source>
</evidence>
<dbReference type="PANTHER" id="PTHR37391:SF2">
    <property type="entry name" value="E3 UBIQUITIN-PROTEIN LIGASE"/>
    <property type="match status" value="1"/>
</dbReference>
<evidence type="ECO:0000313" key="2">
    <source>
        <dbReference type="EMBL" id="KAF9597139.1"/>
    </source>
</evidence>
<reference evidence="2 3" key="1">
    <citation type="submission" date="2020-10" db="EMBL/GenBank/DDBJ databases">
        <title>The Coptis chinensis genome and diversification of protoberbering-type alkaloids.</title>
        <authorList>
            <person name="Wang B."/>
            <person name="Shu S."/>
            <person name="Song C."/>
            <person name="Liu Y."/>
        </authorList>
    </citation>
    <scope>NUCLEOTIDE SEQUENCE [LARGE SCALE GENOMIC DNA]</scope>
    <source>
        <strain evidence="2">HL-2020</strain>
        <tissue evidence="2">Leaf</tissue>
    </source>
</reference>
<evidence type="ECO:0000256" key="1">
    <source>
        <dbReference type="SAM" id="SignalP"/>
    </source>
</evidence>
<comment type="caution">
    <text evidence="2">The sequence shown here is derived from an EMBL/GenBank/DDBJ whole genome shotgun (WGS) entry which is preliminary data.</text>
</comment>
<protein>
    <submittedName>
        <fullName evidence="2">Uncharacterized protein</fullName>
    </submittedName>
</protein>
<dbReference type="EMBL" id="JADFTS010000007">
    <property type="protein sequence ID" value="KAF9597139.1"/>
    <property type="molecule type" value="Genomic_DNA"/>
</dbReference>
<dbReference type="AlphaFoldDB" id="A0A835HEU7"/>
<organism evidence="2 3">
    <name type="scientific">Coptis chinensis</name>
    <dbReference type="NCBI Taxonomy" id="261450"/>
    <lineage>
        <taxon>Eukaryota</taxon>
        <taxon>Viridiplantae</taxon>
        <taxon>Streptophyta</taxon>
        <taxon>Embryophyta</taxon>
        <taxon>Tracheophyta</taxon>
        <taxon>Spermatophyta</taxon>
        <taxon>Magnoliopsida</taxon>
        <taxon>Ranunculales</taxon>
        <taxon>Ranunculaceae</taxon>
        <taxon>Coptidoideae</taxon>
        <taxon>Coptis</taxon>
    </lineage>
</organism>
<feature type="chain" id="PRO_5032595152" evidence="1">
    <location>
        <begin position="17"/>
        <end position="116"/>
    </location>
</feature>
<name>A0A835HEU7_9MAGN</name>
<dbReference type="PANTHER" id="PTHR37391">
    <property type="entry name" value="E3 UBIQUITIN-PROTEIN LIGASE"/>
    <property type="match status" value="1"/>
</dbReference>
<feature type="signal peptide" evidence="1">
    <location>
        <begin position="1"/>
        <end position="16"/>
    </location>
</feature>
<keyword evidence="3" id="KW-1185">Reference proteome</keyword>
<sequence>MKLIQILIVTVVLILARVMELCIDMHEVLMMAAMHEVLTMAAGGGRYFIRGTLMTPDFSGNNYFALWPGDGKPGLWMNSISRMGALYALIAREEEIFIEERKRAGGESSEIEMNKL</sequence>
<proteinExistence type="predicted"/>
<gene>
    <name evidence="2" type="ORF">IFM89_015968</name>
</gene>
<dbReference type="Proteomes" id="UP000631114">
    <property type="component" value="Unassembled WGS sequence"/>
</dbReference>